<name>A0A9X2NWB7_9BACE</name>
<evidence type="ECO:0000313" key="2">
    <source>
        <dbReference type="Proteomes" id="UP001143810"/>
    </source>
</evidence>
<gene>
    <name evidence="1" type="ORF">M1B78_03485</name>
</gene>
<accession>A0A9X2NWB7</accession>
<comment type="caution">
    <text evidence="1">The sequence shown here is derived from an EMBL/GenBank/DDBJ whole genome shotgun (WGS) entry which is preliminary data.</text>
</comment>
<dbReference type="EMBL" id="JAMZEE010000005">
    <property type="protein sequence ID" value="MCR6507260.1"/>
    <property type="molecule type" value="Genomic_DNA"/>
</dbReference>
<organism evidence="1 2">
    <name type="scientific">Bacteroides muris</name>
    <name type="common">ex Fokt et al. 2023</name>
    <dbReference type="NCBI Taxonomy" id="2937417"/>
    <lineage>
        <taxon>Bacteria</taxon>
        <taxon>Pseudomonadati</taxon>
        <taxon>Bacteroidota</taxon>
        <taxon>Bacteroidia</taxon>
        <taxon>Bacteroidales</taxon>
        <taxon>Bacteroidaceae</taxon>
        <taxon>Bacteroides</taxon>
    </lineage>
</organism>
<proteinExistence type="predicted"/>
<dbReference type="Proteomes" id="UP001143810">
    <property type="component" value="Unassembled WGS sequence"/>
</dbReference>
<evidence type="ECO:0000313" key="1">
    <source>
        <dbReference type="EMBL" id="MCR6507260.1"/>
    </source>
</evidence>
<protein>
    <submittedName>
        <fullName evidence="1">Uncharacterized protein</fullName>
    </submittedName>
</protein>
<dbReference type="RefSeq" id="WP_257939900.1">
    <property type="nucleotide sequence ID" value="NZ_JAMZEE010000005.1"/>
</dbReference>
<sequence length="55" mass="6396">MRQKPFRHGVKIVPPRWNDFYSMAERILVRCPAPKLFRGESLMAPAEQFAYSTGI</sequence>
<reference evidence="1" key="2">
    <citation type="submission" date="2022-04" db="EMBL/GenBank/DDBJ databases">
        <authorList>
            <person name="Fokt H."/>
            <person name="Baines J."/>
        </authorList>
    </citation>
    <scope>NUCLEOTIDE SEQUENCE</scope>
    <source>
        <strain evidence="1">KH569_7</strain>
    </source>
</reference>
<reference evidence="1" key="1">
    <citation type="journal article" date="2022" name="Arch. Microbiol.">
        <title>Bacteroides muris sp. nov. isolated from the cecum of wild-derived house mice.</title>
        <authorList>
            <person name="Fokt H."/>
            <person name="Unni R."/>
            <person name="Repnik U."/>
            <person name="Schmitz R.A."/>
            <person name="Bramkamp M."/>
            <person name="Baines J.F."/>
            <person name="Unterweger D."/>
        </authorList>
    </citation>
    <scope>NUCLEOTIDE SEQUENCE</scope>
    <source>
        <strain evidence="1">KH569_7</strain>
    </source>
</reference>
<dbReference type="AlphaFoldDB" id="A0A9X2NWB7"/>